<dbReference type="Proteomes" id="UP000469559">
    <property type="component" value="Unassembled WGS sequence"/>
</dbReference>
<reference evidence="4 5" key="1">
    <citation type="submission" date="2018-05" db="EMBL/GenBank/DDBJ databases">
        <title>Whole genome sequencing for identification of molecular markers to develop diagnostic detection tools for the regulated plant pathogen Lachnellula willkommii.</title>
        <authorList>
            <person name="Giroux E."/>
            <person name="Bilodeau G."/>
        </authorList>
    </citation>
    <scope>NUCLEOTIDE SEQUENCE [LARGE SCALE GENOMIC DNA]</scope>
    <source>
        <strain evidence="4 5">CBS 203.66</strain>
    </source>
</reference>
<keyword evidence="2" id="KW-0560">Oxidoreductase</keyword>
<dbReference type="PANTHER" id="PTHR33365:SF11">
    <property type="entry name" value="TAT PATHWAY SIGNAL SEQUENCE"/>
    <property type="match status" value="1"/>
</dbReference>
<comment type="caution">
    <text evidence="4">The sequence shown here is derived from an EMBL/GenBank/DDBJ whole genome shotgun (WGS) entry which is preliminary data.</text>
</comment>
<dbReference type="Pfam" id="PF11807">
    <property type="entry name" value="UstYa"/>
    <property type="match status" value="1"/>
</dbReference>
<organism evidence="4 5">
    <name type="scientific">Lachnellula arida</name>
    <dbReference type="NCBI Taxonomy" id="1316785"/>
    <lineage>
        <taxon>Eukaryota</taxon>
        <taxon>Fungi</taxon>
        <taxon>Dikarya</taxon>
        <taxon>Ascomycota</taxon>
        <taxon>Pezizomycotina</taxon>
        <taxon>Leotiomycetes</taxon>
        <taxon>Helotiales</taxon>
        <taxon>Lachnaceae</taxon>
        <taxon>Lachnellula</taxon>
    </lineage>
</organism>
<evidence type="ECO:0000256" key="1">
    <source>
        <dbReference type="ARBA" id="ARBA00004685"/>
    </source>
</evidence>
<comment type="pathway">
    <text evidence="1">Mycotoxin biosynthesis.</text>
</comment>
<dbReference type="GO" id="GO:0043386">
    <property type="term" value="P:mycotoxin biosynthetic process"/>
    <property type="evidence" value="ECO:0007669"/>
    <property type="project" value="InterPro"/>
</dbReference>
<protein>
    <submittedName>
        <fullName evidence="4">Oxidase ustYa</fullName>
    </submittedName>
</protein>
<comment type="similarity">
    <text evidence="3">Belongs to the ustYa family.</text>
</comment>
<evidence type="ECO:0000256" key="2">
    <source>
        <dbReference type="ARBA" id="ARBA00023002"/>
    </source>
</evidence>
<dbReference type="EMBL" id="QGMF01000009">
    <property type="protein sequence ID" value="TVY21687.1"/>
    <property type="molecule type" value="Genomic_DNA"/>
</dbReference>
<accession>A0A8T9BNV1</accession>
<gene>
    <name evidence="4" type="primary">ustYa_2</name>
    <name evidence="4" type="ORF">LARI1_G001119</name>
</gene>
<name>A0A8T9BNV1_9HELO</name>
<keyword evidence="5" id="KW-1185">Reference proteome</keyword>
<dbReference type="GO" id="GO:0016491">
    <property type="term" value="F:oxidoreductase activity"/>
    <property type="evidence" value="ECO:0007669"/>
    <property type="project" value="UniProtKB-KW"/>
</dbReference>
<evidence type="ECO:0000313" key="5">
    <source>
        <dbReference type="Proteomes" id="UP000469559"/>
    </source>
</evidence>
<proteinExistence type="inferred from homology"/>
<dbReference type="OrthoDB" id="3687641at2759"/>
<evidence type="ECO:0000313" key="4">
    <source>
        <dbReference type="EMBL" id="TVY21687.1"/>
    </source>
</evidence>
<dbReference type="InterPro" id="IPR021765">
    <property type="entry name" value="UstYa-like"/>
</dbReference>
<dbReference type="AlphaFoldDB" id="A0A8T9BNV1"/>
<dbReference type="PANTHER" id="PTHR33365">
    <property type="entry name" value="YALI0B05434P"/>
    <property type="match status" value="1"/>
</dbReference>
<evidence type="ECO:0000256" key="3">
    <source>
        <dbReference type="ARBA" id="ARBA00035112"/>
    </source>
</evidence>
<sequence>MRVDWDYLISPVCATQSSIASANSTNEKVRSVLYTFEYNRTFAEASDSADRAWKDLFPPQNGYFTHPEIAPERSTLSVYHQLHCLGYWTVHDLAVAGKKLNDNTLPMMISPPHIRHCIDLLRQSLMCNADTTVEKKDEVAGGVHGFGVQHRCKHWFQLVDWTKKAQGS</sequence>